<dbReference type="Proteomes" id="UP000502179">
    <property type="component" value="Chromosome"/>
</dbReference>
<dbReference type="EMBL" id="CP048877">
    <property type="protein sequence ID" value="QIJ71625.1"/>
    <property type="molecule type" value="Genomic_DNA"/>
</dbReference>
<dbReference type="SUPFAM" id="SSF46785">
    <property type="entry name" value="Winged helix' DNA-binding domain"/>
    <property type="match status" value="1"/>
</dbReference>
<dbReference type="InterPro" id="IPR007548">
    <property type="entry name" value="DUF505"/>
</dbReference>
<organism evidence="1 2">
    <name type="scientific">Thermosulfuriphilus ammonigenes</name>
    <dbReference type="NCBI Taxonomy" id="1936021"/>
    <lineage>
        <taxon>Bacteria</taxon>
        <taxon>Pseudomonadati</taxon>
        <taxon>Thermodesulfobacteriota</taxon>
        <taxon>Thermodesulfobacteria</taxon>
        <taxon>Thermodesulfobacteriales</taxon>
        <taxon>Thermodesulfobacteriaceae</taxon>
        <taxon>Thermosulfuriphilus</taxon>
    </lineage>
</organism>
<dbReference type="RefSeq" id="WP_166031843.1">
    <property type="nucleotide sequence ID" value="NZ_CP048877.1"/>
</dbReference>
<proteinExistence type="predicted"/>
<gene>
    <name evidence="1" type="ORF">G4V39_04760</name>
</gene>
<sequence length="577" mass="64285">MIVTAGHLGVLKRLEEKAQEGVGLHRLLDEITEEDLERLIQLQMAGLVHREEEEFVLTRSGRLILETFFQLEEDGLLDLSDKTNSYRLISSRIISMLVVAERAQGRTDFSKVINQALEERGLAQEGRLHPLALSLLEAYRGATVSLIITPSLAETLKKIPPGPGEKSLLVDLPDEHILELEAQRLLTFSLPEGRCYSLTGVGNQLRAALKSGLAPEVTIHRGTLEDIVSGQATEPLKRLGALDEEGNLTYAGKHLLNAAQLFFKPIVVNPSLDLDQIDLDLLEQLQLKKDIREEELILTMEEAGIRDEGRLRQGLFRLEGFGLVRTTSQRTLELTELGKELIREPEIKKAPVDAREVMALTTVRMENLSPDEDWVELATHHGSLGRGFPSKRGQLLARLASRIERLPVITAEELKILRDLPLWRGISREEILTKFDTPAEEVERCLRRLIASGVVDVWPGSLYALSPAGEKIKQGLSGVPEGVAFPLTPHIWRLLLALRAVGKSRQGGRKICVTEEKVQEAIEIAAMGPDAFARALEAARICRYISGYDILETGVLLLEGAELLKQLITHWEEILVF</sequence>
<accession>A0A6G7PVB6</accession>
<reference evidence="1 2" key="1">
    <citation type="submission" date="2020-02" db="EMBL/GenBank/DDBJ databases">
        <title>Genome analysis of Thermosulfuriphilus ammonigenes ST65T, an anaerobic thermophilic chemolithoautotrophic bacterium isolated from a deep-sea hydrothermal vent.</title>
        <authorList>
            <person name="Slobodkina G."/>
            <person name="Allioux M."/>
            <person name="Merkel A."/>
            <person name="Alain K."/>
            <person name="Jebbar M."/>
            <person name="Slobodkin A."/>
        </authorList>
    </citation>
    <scope>NUCLEOTIDE SEQUENCE [LARGE SCALE GENOMIC DNA]</scope>
    <source>
        <strain evidence="1 2">ST65</strain>
    </source>
</reference>
<evidence type="ECO:0000313" key="1">
    <source>
        <dbReference type="EMBL" id="QIJ71625.1"/>
    </source>
</evidence>
<dbReference type="AlphaFoldDB" id="A0A6G7PVB6"/>
<dbReference type="KEGG" id="tav:G4V39_04760"/>
<evidence type="ECO:0000313" key="2">
    <source>
        <dbReference type="Proteomes" id="UP000502179"/>
    </source>
</evidence>
<keyword evidence="2" id="KW-1185">Reference proteome</keyword>
<name>A0A6G7PVB6_9BACT</name>
<dbReference type="InterPro" id="IPR036390">
    <property type="entry name" value="WH_DNA-bd_sf"/>
</dbReference>
<protein>
    <submittedName>
        <fullName evidence="1">DUF505 domain-containing protein</fullName>
    </submittedName>
</protein>
<dbReference type="Pfam" id="PF04458">
    <property type="entry name" value="DUF505"/>
    <property type="match status" value="2"/>
</dbReference>